<organism evidence="13 14">
    <name type="scientific">Xylaria flabelliformis</name>
    <dbReference type="NCBI Taxonomy" id="2512241"/>
    <lineage>
        <taxon>Eukaryota</taxon>
        <taxon>Fungi</taxon>
        <taxon>Dikarya</taxon>
        <taxon>Ascomycota</taxon>
        <taxon>Pezizomycotina</taxon>
        <taxon>Sordariomycetes</taxon>
        <taxon>Xylariomycetidae</taxon>
        <taxon>Xylariales</taxon>
        <taxon>Xylariaceae</taxon>
        <taxon>Xylaria</taxon>
    </lineage>
</organism>
<evidence type="ECO:0000256" key="4">
    <source>
        <dbReference type="ARBA" id="ARBA00022692"/>
    </source>
</evidence>
<dbReference type="InterPro" id="IPR003864">
    <property type="entry name" value="CSC1/OSCA1-like_7TM"/>
</dbReference>
<feature type="transmembrane region" description="Helical" evidence="8">
    <location>
        <begin position="461"/>
        <end position="483"/>
    </location>
</feature>
<sequence>MPVNATGGGSSTELDRITISNVAKANHLYAHAIMAWVFLGFVMFTVARERLWLIGLRQAWTLSTPNAKRLSSRTVLFLSAPKEALEKSNMSRFFGDGAIRIWPITKSETLQTLLSQRDALVEKLESAEAVLIHKANSRKTRRTIDGRNSFRFSYSDIPDLVKRLIRLRSKPKVFPFGSLLDFRYSKKEDTIQSLRDEIKEKEELIEEMRRSHEIGEPHGAAAVFVEFKTQAEAQRASQQVASSNPLALMPRYTGVKPNEIIWDNLTLPPVRRVSQEGIANTIIILTIVFWSIPSGLVGTLSNISYLAENFEWLSFLNNLPDSVIGLLSGLLPPLLTSLLSKDVPIIFRITAVFSGAATVASQLAEHLQDPTSIPTLLARQLPKSSNYYLTYFIVQGTTSAADNILNYTTLLEYLSFEYLVDETPRQKFNRHTSMKGIAWGKVFPKFTNFAIIDTKGQAYTLALQHLLTGVYIAELALIGFFGLRKATGPSIMTGVLFFATILYNVLMDKYMSPLEKFLPADLVSSAEAHDETTPLLSDAEEGRGNRSTLVPSPVAEHVIKPTAQFFDPRAFTSYNYMKSWIRDEEDYDMDEQEVPEYTEEELERAYLHPALTSKTPVIWMPHDPMDASRNEIRESEECGLKATDEGAWLDERRIVHWDVHDFEKVPVWKKASKY</sequence>
<feature type="transmembrane region" description="Helical" evidence="8">
    <location>
        <begin position="489"/>
        <end position="506"/>
    </location>
</feature>
<dbReference type="Pfam" id="PF13967">
    <property type="entry name" value="RSN1_TM"/>
    <property type="match status" value="1"/>
</dbReference>
<feature type="transmembrane region" description="Helical" evidence="8">
    <location>
        <begin position="281"/>
        <end position="303"/>
    </location>
</feature>
<dbReference type="AlphaFoldDB" id="A0A553HUN3"/>
<dbReference type="GO" id="GO:0005227">
    <property type="term" value="F:calcium-activated cation channel activity"/>
    <property type="evidence" value="ECO:0007669"/>
    <property type="project" value="InterPro"/>
</dbReference>
<evidence type="ECO:0000256" key="3">
    <source>
        <dbReference type="ARBA" id="ARBA00022448"/>
    </source>
</evidence>
<dbReference type="Pfam" id="PF02714">
    <property type="entry name" value="RSN1_7TM"/>
    <property type="match status" value="1"/>
</dbReference>
<feature type="domain" description="CSC1/OSCA1-like cytosolic" evidence="12">
    <location>
        <begin position="72"/>
        <end position="264"/>
    </location>
</feature>
<dbReference type="OrthoDB" id="1076608at2759"/>
<feature type="domain" description="CSC1/OSCA1-like N-terminal transmembrane" evidence="11">
    <location>
        <begin position="1"/>
        <end position="49"/>
    </location>
</feature>
<evidence type="ECO:0000256" key="7">
    <source>
        <dbReference type="SAM" id="Coils"/>
    </source>
</evidence>
<keyword evidence="3" id="KW-0813">Transport</keyword>
<gene>
    <name evidence="13" type="ORF">FHL15_007429</name>
</gene>
<dbReference type="InterPro" id="IPR022257">
    <property type="entry name" value="PHM7_ext"/>
</dbReference>
<evidence type="ECO:0000313" key="13">
    <source>
        <dbReference type="EMBL" id="TRX91647.1"/>
    </source>
</evidence>
<accession>A0A553HUN3</accession>
<dbReference type="Pfam" id="PF12621">
    <property type="entry name" value="PHM7_ext"/>
    <property type="match status" value="1"/>
</dbReference>
<feature type="coiled-coil region" evidence="7">
    <location>
        <begin position="184"/>
        <end position="211"/>
    </location>
</feature>
<comment type="caution">
    <text evidence="13">The sequence shown here is derived from an EMBL/GenBank/DDBJ whole genome shotgun (WGS) entry which is preliminary data.</text>
</comment>
<comment type="similarity">
    <text evidence="2">Belongs to the CSC1 (TC 1.A.17) family.</text>
</comment>
<dbReference type="InterPro" id="IPR045122">
    <property type="entry name" value="Csc1-like"/>
</dbReference>
<name>A0A553HUN3_9PEZI</name>
<evidence type="ECO:0000256" key="2">
    <source>
        <dbReference type="ARBA" id="ARBA00007779"/>
    </source>
</evidence>
<dbReference type="InterPro" id="IPR027815">
    <property type="entry name" value="CSC1/OSCA1-like_cyt"/>
</dbReference>
<dbReference type="GO" id="GO:0005886">
    <property type="term" value="C:plasma membrane"/>
    <property type="evidence" value="ECO:0007669"/>
    <property type="project" value="TreeGrafter"/>
</dbReference>
<protein>
    <recommendedName>
        <fullName evidence="15">CSC1/OSCA1-like cytosolic domain-containing protein</fullName>
    </recommendedName>
</protein>
<evidence type="ECO:0000256" key="8">
    <source>
        <dbReference type="SAM" id="Phobius"/>
    </source>
</evidence>
<evidence type="ECO:0000259" key="11">
    <source>
        <dbReference type="Pfam" id="PF13967"/>
    </source>
</evidence>
<feature type="domain" description="10TM putative phosphate transporter extracellular tail" evidence="10">
    <location>
        <begin position="565"/>
        <end position="658"/>
    </location>
</feature>
<evidence type="ECO:0000256" key="5">
    <source>
        <dbReference type="ARBA" id="ARBA00022989"/>
    </source>
</evidence>
<dbReference type="PANTHER" id="PTHR13018">
    <property type="entry name" value="PROBABLE MEMBRANE PROTEIN DUF221-RELATED"/>
    <property type="match status" value="1"/>
</dbReference>
<dbReference type="InterPro" id="IPR032880">
    <property type="entry name" value="CSC1/OSCA1-like_N"/>
</dbReference>
<evidence type="ECO:0000259" key="9">
    <source>
        <dbReference type="Pfam" id="PF02714"/>
    </source>
</evidence>
<feature type="domain" description="CSC1/OSCA1-like 7TM region" evidence="9">
    <location>
        <begin position="352"/>
        <end position="452"/>
    </location>
</feature>
<keyword evidence="4 8" id="KW-0812">Transmembrane</keyword>
<keyword evidence="5 8" id="KW-1133">Transmembrane helix</keyword>
<evidence type="ECO:0008006" key="15">
    <source>
        <dbReference type="Google" id="ProtNLM"/>
    </source>
</evidence>
<dbReference type="EMBL" id="VFLP01000043">
    <property type="protein sequence ID" value="TRX91647.1"/>
    <property type="molecule type" value="Genomic_DNA"/>
</dbReference>
<evidence type="ECO:0000259" key="10">
    <source>
        <dbReference type="Pfam" id="PF12621"/>
    </source>
</evidence>
<keyword evidence="14" id="KW-1185">Reference proteome</keyword>
<feature type="transmembrane region" description="Helical" evidence="8">
    <location>
        <begin position="28"/>
        <end position="47"/>
    </location>
</feature>
<comment type="subcellular location">
    <subcellularLocation>
        <location evidence="1">Membrane</location>
        <topology evidence="1">Multi-pass membrane protein</topology>
    </subcellularLocation>
</comment>
<evidence type="ECO:0000256" key="1">
    <source>
        <dbReference type="ARBA" id="ARBA00004141"/>
    </source>
</evidence>
<reference evidence="14" key="1">
    <citation type="submission" date="2019-06" db="EMBL/GenBank/DDBJ databases">
        <title>Draft genome sequence of the griseofulvin-producing fungus Xylaria cubensis strain G536.</title>
        <authorList>
            <person name="Mead M.E."/>
            <person name="Raja H.A."/>
            <person name="Steenwyk J.L."/>
            <person name="Knowles S.L."/>
            <person name="Oberlies N.H."/>
            <person name="Rokas A."/>
        </authorList>
    </citation>
    <scope>NUCLEOTIDE SEQUENCE [LARGE SCALE GENOMIC DNA]</scope>
    <source>
        <strain evidence="14">G536</strain>
    </source>
</reference>
<feature type="transmembrane region" description="Helical" evidence="8">
    <location>
        <begin position="323"/>
        <end position="340"/>
    </location>
</feature>
<keyword evidence="6 8" id="KW-0472">Membrane</keyword>
<evidence type="ECO:0000313" key="14">
    <source>
        <dbReference type="Proteomes" id="UP000319160"/>
    </source>
</evidence>
<dbReference type="PANTHER" id="PTHR13018:SF26">
    <property type="entry name" value="DOMAIN PROTEIN, PUTATIVE (AFU_ORTHOLOGUE AFUA_5G10920)-RELATED"/>
    <property type="match status" value="1"/>
</dbReference>
<dbReference type="Proteomes" id="UP000319160">
    <property type="component" value="Unassembled WGS sequence"/>
</dbReference>
<evidence type="ECO:0000256" key="6">
    <source>
        <dbReference type="ARBA" id="ARBA00023136"/>
    </source>
</evidence>
<keyword evidence="7" id="KW-0175">Coiled coil</keyword>
<dbReference type="Pfam" id="PF14703">
    <property type="entry name" value="PHM7_cyt"/>
    <property type="match status" value="1"/>
</dbReference>
<proteinExistence type="inferred from homology"/>
<evidence type="ECO:0000259" key="12">
    <source>
        <dbReference type="Pfam" id="PF14703"/>
    </source>
</evidence>